<accession>A0A382A0B1</accession>
<proteinExistence type="predicted"/>
<dbReference type="InterPro" id="IPR009384">
    <property type="entry name" value="SwrD-like"/>
</dbReference>
<sequence>IEFVEAIPDTIISLQSGKKVMVVEPVDEVVERIIEHKRRCSQPLLSSVG</sequence>
<reference evidence="1" key="1">
    <citation type="submission" date="2018-05" db="EMBL/GenBank/DDBJ databases">
        <authorList>
            <person name="Lanie J.A."/>
            <person name="Ng W.-L."/>
            <person name="Kazmierczak K.M."/>
            <person name="Andrzejewski T.M."/>
            <person name="Davidsen T.M."/>
            <person name="Wayne K.J."/>
            <person name="Tettelin H."/>
            <person name="Glass J.I."/>
            <person name="Rusch D."/>
            <person name="Podicherti R."/>
            <person name="Tsui H.-C.T."/>
            <person name="Winkler M.E."/>
        </authorList>
    </citation>
    <scope>NUCLEOTIDE SEQUENCE</scope>
</reference>
<gene>
    <name evidence="1" type="ORF">METZ01_LOCUS147426</name>
</gene>
<dbReference type="AlphaFoldDB" id="A0A382A0B1"/>
<evidence type="ECO:0008006" key="2">
    <source>
        <dbReference type="Google" id="ProtNLM"/>
    </source>
</evidence>
<dbReference type="EMBL" id="UINC01023265">
    <property type="protein sequence ID" value="SVA94572.1"/>
    <property type="molecule type" value="Genomic_DNA"/>
</dbReference>
<evidence type="ECO:0000313" key="1">
    <source>
        <dbReference type="EMBL" id="SVA94572.1"/>
    </source>
</evidence>
<dbReference type="PANTHER" id="PTHR39185">
    <property type="entry name" value="SWARMING MOTILITY PROTEIN SWRD"/>
    <property type="match status" value="1"/>
</dbReference>
<feature type="non-terminal residue" evidence="1">
    <location>
        <position position="1"/>
    </location>
</feature>
<organism evidence="1">
    <name type="scientific">marine metagenome</name>
    <dbReference type="NCBI Taxonomy" id="408172"/>
    <lineage>
        <taxon>unclassified sequences</taxon>
        <taxon>metagenomes</taxon>
        <taxon>ecological metagenomes</taxon>
    </lineage>
</organism>
<name>A0A382A0B1_9ZZZZ</name>
<dbReference type="Pfam" id="PF06289">
    <property type="entry name" value="FlbD"/>
    <property type="match status" value="1"/>
</dbReference>
<protein>
    <recommendedName>
        <fullName evidence="2">Flagellar protein FlbD</fullName>
    </recommendedName>
</protein>
<dbReference type="PANTHER" id="PTHR39185:SF1">
    <property type="entry name" value="SWARMING MOTILITY PROTEIN SWRD"/>
    <property type="match status" value="1"/>
</dbReference>